<comment type="caution">
    <text evidence="1">The sequence shown here is derived from an EMBL/GenBank/DDBJ whole genome shotgun (WGS) entry which is preliminary data.</text>
</comment>
<dbReference type="AlphaFoldDB" id="A0A3A8H262"/>
<accession>A0A3A8H262</accession>
<organism evidence="1 2">
    <name type="scientific">Corallococcus terminator</name>
    <dbReference type="NCBI Taxonomy" id="2316733"/>
    <lineage>
        <taxon>Bacteria</taxon>
        <taxon>Pseudomonadati</taxon>
        <taxon>Myxococcota</taxon>
        <taxon>Myxococcia</taxon>
        <taxon>Myxococcales</taxon>
        <taxon>Cystobacterineae</taxon>
        <taxon>Myxococcaceae</taxon>
        <taxon>Corallococcus</taxon>
    </lineage>
</organism>
<protein>
    <submittedName>
        <fullName evidence="1">Uncharacterized protein</fullName>
    </submittedName>
</protein>
<keyword evidence="2" id="KW-1185">Reference proteome</keyword>
<dbReference type="Proteomes" id="UP000268094">
    <property type="component" value="Unassembled WGS sequence"/>
</dbReference>
<dbReference type="EMBL" id="RAVZ01000781">
    <property type="protein sequence ID" value="RKG64276.1"/>
    <property type="molecule type" value="Genomic_DNA"/>
</dbReference>
<proteinExistence type="predicted"/>
<sequence length="179" mass="18925">MQYLDPTDGSSPVSLSAAQSLSTLIPNYKTGDALTAPVTLYTTLADTAALAFARGKNSTHAASTLTAALAVTDRLFEKHVAGTAPWNLRTTLHVTLTQPPSQTLRGVVFAALADVALNQQARRIALSAGLTPVQGFDALKLLALLQRDIADGRFDGYEGGILLRVLGSPAYEFTANELR</sequence>
<gene>
    <name evidence="1" type="ORF">D7V88_42130</name>
</gene>
<evidence type="ECO:0000313" key="2">
    <source>
        <dbReference type="Proteomes" id="UP000268094"/>
    </source>
</evidence>
<name>A0A3A8H262_9BACT</name>
<reference evidence="2" key="1">
    <citation type="submission" date="2018-09" db="EMBL/GenBank/DDBJ databases">
        <authorList>
            <person name="Livingstone P.G."/>
            <person name="Whitworth D.E."/>
        </authorList>
    </citation>
    <scope>NUCLEOTIDE SEQUENCE [LARGE SCALE GENOMIC DNA]</scope>
    <source>
        <strain evidence="2">CA054A</strain>
    </source>
</reference>
<evidence type="ECO:0000313" key="1">
    <source>
        <dbReference type="EMBL" id="RKG64276.1"/>
    </source>
</evidence>
<feature type="non-terminal residue" evidence="1">
    <location>
        <position position="179"/>
    </location>
</feature>